<comment type="caution">
    <text evidence="2">The sequence shown here is derived from an EMBL/GenBank/DDBJ whole genome shotgun (WGS) entry which is preliminary data.</text>
</comment>
<dbReference type="EMBL" id="JACNMF010000004">
    <property type="protein sequence ID" value="MBC3759462.1"/>
    <property type="molecule type" value="Genomic_DNA"/>
</dbReference>
<evidence type="ECO:0000313" key="2">
    <source>
        <dbReference type="EMBL" id="MBC3759462.1"/>
    </source>
</evidence>
<reference evidence="2" key="1">
    <citation type="submission" date="2020-08" db="EMBL/GenBank/DDBJ databases">
        <title>Hyunsoonleella sp. strain SJ7 genome sequencing and assembly.</title>
        <authorList>
            <person name="Kim I."/>
        </authorList>
    </citation>
    <scope>NUCLEOTIDE SEQUENCE</scope>
    <source>
        <strain evidence="2">SJ7</strain>
    </source>
</reference>
<accession>A0A923HCN9</accession>
<sequence>MTTKEVAEKLVNYCRQGQYAEAVQELYSPNIVSIEPDGAPVKVCEGIEAVIAKGQQFQEMTEEVHGNEVSDPVVADKFFSCSMKMDVTFKGAPRMTMEEICLYQVEGGKIVHEEFFFTPMQQG</sequence>
<dbReference type="Gene3D" id="3.10.450.50">
    <property type="match status" value="1"/>
</dbReference>
<feature type="domain" description="SnoaL-like" evidence="1">
    <location>
        <begin position="1"/>
        <end position="117"/>
    </location>
</feature>
<dbReference type="Pfam" id="PF20409">
    <property type="entry name" value="SnoaL_5"/>
    <property type="match status" value="1"/>
</dbReference>
<dbReference type="RefSeq" id="WP_186563290.1">
    <property type="nucleotide sequence ID" value="NZ_JACNMF010000004.1"/>
</dbReference>
<dbReference type="SUPFAM" id="SSF54427">
    <property type="entry name" value="NTF2-like"/>
    <property type="match status" value="1"/>
</dbReference>
<dbReference type="Proteomes" id="UP000656244">
    <property type="component" value="Unassembled WGS sequence"/>
</dbReference>
<evidence type="ECO:0000259" key="1">
    <source>
        <dbReference type="Pfam" id="PF20409"/>
    </source>
</evidence>
<name>A0A923HCN9_9FLAO</name>
<protein>
    <submittedName>
        <fullName evidence="2">Nuclear transport factor 2 family protein</fullName>
    </submittedName>
</protein>
<keyword evidence="3" id="KW-1185">Reference proteome</keyword>
<dbReference type="InterPro" id="IPR046860">
    <property type="entry name" value="SnoaL_5"/>
</dbReference>
<organism evidence="2 3">
    <name type="scientific">Hyunsoonleella aquatilis</name>
    <dbReference type="NCBI Taxonomy" id="2762758"/>
    <lineage>
        <taxon>Bacteria</taxon>
        <taxon>Pseudomonadati</taxon>
        <taxon>Bacteroidota</taxon>
        <taxon>Flavobacteriia</taxon>
        <taxon>Flavobacteriales</taxon>
        <taxon>Flavobacteriaceae</taxon>
    </lineage>
</organism>
<dbReference type="AlphaFoldDB" id="A0A923HCN9"/>
<proteinExistence type="predicted"/>
<evidence type="ECO:0000313" key="3">
    <source>
        <dbReference type="Proteomes" id="UP000656244"/>
    </source>
</evidence>
<dbReference type="InterPro" id="IPR032710">
    <property type="entry name" value="NTF2-like_dom_sf"/>
</dbReference>
<gene>
    <name evidence="2" type="ORF">H7U19_13665</name>
</gene>